<dbReference type="InterPro" id="IPR001584">
    <property type="entry name" value="Integrase_cat-core"/>
</dbReference>
<dbReference type="GO" id="GO:0003676">
    <property type="term" value="F:nucleic acid binding"/>
    <property type="evidence" value="ECO:0007669"/>
    <property type="project" value="InterPro"/>
</dbReference>
<dbReference type="InterPro" id="IPR036397">
    <property type="entry name" value="RNaseH_sf"/>
</dbReference>
<evidence type="ECO:0000313" key="2">
    <source>
        <dbReference type="EMBL" id="SBP44719.1"/>
    </source>
</evidence>
<name>A0A1A7ZPP1_NOTFU</name>
<feature type="domain" description="Integrase catalytic" evidence="1">
    <location>
        <begin position="67"/>
        <end position="226"/>
    </location>
</feature>
<organism evidence="2">
    <name type="scientific">Nothobranchius furzeri</name>
    <name type="common">Turquoise killifish</name>
    <dbReference type="NCBI Taxonomy" id="105023"/>
    <lineage>
        <taxon>Eukaryota</taxon>
        <taxon>Metazoa</taxon>
        <taxon>Chordata</taxon>
        <taxon>Craniata</taxon>
        <taxon>Vertebrata</taxon>
        <taxon>Euteleostomi</taxon>
        <taxon>Actinopterygii</taxon>
        <taxon>Neopterygii</taxon>
        <taxon>Teleostei</taxon>
        <taxon>Neoteleostei</taxon>
        <taxon>Acanthomorphata</taxon>
        <taxon>Ovalentaria</taxon>
        <taxon>Atherinomorphae</taxon>
        <taxon>Cyprinodontiformes</taxon>
        <taxon>Nothobranchiidae</taxon>
        <taxon>Nothobranchius</taxon>
    </lineage>
</organism>
<dbReference type="PROSITE" id="PS50994">
    <property type="entry name" value="INTEGRASE"/>
    <property type="match status" value="1"/>
</dbReference>
<dbReference type="Pfam" id="PF00665">
    <property type="entry name" value="rve"/>
    <property type="match status" value="1"/>
</dbReference>
<sequence>MEEVMKKVYFTPEHQGSYGGVERFRTGLQQDIGEKVSSDKARDFLSEQDAYTLHKPARVHFPRNKVFVSGPLKQFQADLCDMQALSKSNDGFNYLLTVIDVFSKKAYVRALKNKSGKDVTEAFASVLKDSGVPKKLQTDSGKEFFNKKFEALMKKHEIVHFATASSVKASVVERFNRTLKGRMWRYFTAKNTHRYIDVIQDLVKGYNHSYHTSIKMAPFEVNTENQWQVFRNLYGTTAPKPAKKMKFNRGDVVRISKLRGVFDKKYEQSFTHELFTVDQCLHRAPPVYKLKDFDGEKIEGWQVGLSEITYVHSWFNLPNDRAFVEWRRVKEPKKINRAPITPGYYKAIQTLRMECETAMRKIDTDFYLIHRFPDPILKYQIGDEIEFRFLAPLAYLLGFNAGEWLTPEGTSGLDEPIKSAPHPPDLTGGLYQFYCYTDVVTEQLVGDVFAPLLRTVKVEGTFGHTVTHVFNPVDYISVSTNHIESIHIEIKSDQNEPIHFLYGKTTRNDPNRFINYYVTQAGHGLPGFSGVPYMYGRGFGSIFSRLFRFISPFVKKGFALAKPHLKKAATGIVSDVLTRAVGKINDPNAQEGKSSECTLSELDLFTVPMTQLSIEDKIYSEILPIAALTDGGPVEFFVPGDGEKYLDLNDTLLFLRVKITNDDGSPLDDGAATGLINYPINTIFSQCDVVLGDRLISQSSATHPYRAIIETLLNFSEASLNSQFSAGLFFKDTAGAHDSTVVINGRNLGLNQRATFTENSREVDLIGPLHSDIFFCERLLLNSVDLRIKLTRACDAFCLMGARDSTYKLKLLGASLFVKKVNISPAVRLGHESALLKANAMYPLSRVTVKTYSIPQNSRICNLENLFLGAIPKYIVLGLVDHEAYTGRRDLSPFNFRHMNVEYLALSRDGKQIPSKAFQPTFYQGTSVREFYNLFTATSRQLKDLPLSINRLEYQQGYTLFAFNLNTADDSEALSTVSTGNLRMEMRFGEPLRATATLIVYACYDSILEINSKREVLVDYY</sequence>
<proteinExistence type="predicted"/>
<protein>
    <submittedName>
        <fullName evidence="2">Gypsy retrotransposon integrase 1</fullName>
    </submittedName>
</protein>
<evidence type="ECO:0000259" key="1">
    <source>
        <dbReference type="PROSITE" id="PS50994"/>
    </source>
</evidence>
<dbReference type="PANTHER" id="PTHR46585">
    <property type="entry name" value="INTEGRASE CORE DOMAIN CONTAINING PROTEIN"/>
    <property type="match status" value="1"/>
</dbReference>
<dbReference type="Gene3D" id="3.30.420.10">
    <property type="entry name" value="Ribonuclease H-like superfamily/Ribonuclease H"/>
    <property type="match status" value="1"/>
</dbReference>
<dbReference type="PANTHER" id="PTHR46585:SF1">
    <property type="entry name" value="CHROMO DOMAIN-CONTAINING PROTEIN"/>
    <property type="match status" value="1"/>
</dbReference>
<dbReference type="AlphaFoldDB" id="A0A1A7ZPP1"/>
<dbReference type="InterPro" id="IPR012337">
    <property type="entry name" value="RNaseH-like_sf"/>
</dbReference>
<accession>A0A1A7ZPP1</accession>
<dbReference type="GO" id="GO:0015074">
    <property type="term" value="P:DNA integration"/>
    <property type="evidence" value="ECO:0007669"/>
    <property type="project" value="InterPro"/>
</dbReference>
<gene>
    <name evidence="2" type="primary">GIN1</name>
</gene>
<reference evidence="2" key="1">
    <citation type="submission" date="2016-05" db="EMBL/GenBank/DDBJ databases">
        <authorList>
            <person name="Lavstsen T."/>
            <person name="Jespersen J.S."/>
        </authorList>
    </citation>
    <scope>NUCLEOTIDE SEQUENCE</scope>
    <source>
        <tissue evidence="2">Brain</tissue>
    </source>
</reference>
<dbReference type="EMBL" id="HADY01006234">
    <property type="protein sequence ID" value="SBP44719.1"/>
    <property type="molecule type" value="Transcribed_RNA"/>
</dbReference>
<reference evidence="2" key="2">
    <citation type="submission" date="2016-06" db="EMBL/GenBank/DDBJ databases">
        <title>The genome of a short-lived fish provides insights into sex chromosome evolution and the genetic control of aging.</title>
        <authorList>
            <person name="Reichwald K."/>
            <person name="Felder M."/>
            <person name="Petzold A."/>
            <person name="Koch P."/>
            <person name="Groth M."/>
            <person name="Platzer M."/>
        </authorList>
    </citation>
    <scope>NUCLEOTIDE SEQUENCE</scope>
    <source>
        <tissue evidence="2">Brain</tissue>
    </source>
</reference>
<dbReference type="SUPFAM" id="SSF53098">
    <property type="entry name" value="Ribonuclease H-like"/>
    <property type="match status" value="1"/>
</dbReference>